<gene>
    <name evidence="1" type="ORF">BFG04_03755</name>
</gene>
<organism evidence="1 2">
    <name type="scientific">Campylobacter pinnipediorum subsp. pinnipediorum</name>
    <dbReference type="NCBI Taxonomy" id="1660067"/>
    <lineage>
        <taxon>Bacteria</taxon>
        <taxon>Pseudomonadati</taxon>
        <taxon>Campylobacterota</taxon>
        <taxon>Epsilonproteobacteria</taxon>
        <taxon>Campylobacterales</taxon>
        <taxon>Campylobacteraceae</taxon>
        <taxon>Campylobacter</taxon>
    </lineage>
</organism>
<protein>
    <submittedName>
        <fullName evidence="1">Uncharacterized protein</fullName>
    </submittedName>
</protein>
<accession>A0AAX0L9G5</accession>
<comment type="caution">
    <text evidence="1">The sequence shown here is derived from an EMBL/GenBank/DDBJ whole genome shotgun (WGS) entry which is preliminary data.</text>
</comment>
<sequence length="59" mass="6864">MSKNLKKQIKAIGLKGFDWGVYKILLEVDILDEERAYQNSSSLKVLKVFRRFSFTPNSL</sequence>
<dbReference type="Proteomes" id="UP000189728">
    <property type="component" value="Unassembled WGS sequence"/>
</dbReference>
<dbReference type="AlphaFoldDB" id="A0AAX0L9G5"/>
<evidence type="ECO:0000313" key="1">
    <source>
        <dbReference type="EMBL" id="OPA77220.1"/>
    </source>
</evidence>
<dbReference type="RefSeq" id="WP_078415514.1">
    <property type="nucleotide sequence ID" value="NZ_MCRK01000036.1"/>
</dbReference>
<name>A0AAX0L9G5_9BACT</name>
<reference evidence="1 2" key="1">
    <citation type="submission" date="2016-08" db="EMBL/GenBank/DDBJ databases">
        <title>Campylobacter species from sea mammals.</title>
        <authorList>
            <person name="Gilbert M.J."/>
            <person name="Byrne B.A."/>
            <person name="Zomer A.L."/>
            <person name="Wagenaar J.A."/>
        </authorList>
    </citation>
    <scope>NUCLEOTIDE SEQUENCE [LARGE SCALE GENOMIC DNA]</scope>
    <source>
        <strain evidence="1 2">1105248</strain>
    </source>
</reference>
<dbReference type="EMBL" id="MCRK01000036">
    <property type="protein sequence ID" value="OPA77220.1"/>
    <property type="molecule type" value="Genomic_DNA"/>
</dbReference>
<evidence type="ECO:0000313" key="2">
    <source>
        <dbReference type="Proteomes" id="UP000189728"/>
    </source>
</evidence>
<proteinExistence type="predicted"/>